<feature type="signal peptide" evidence="1">
    <location>
        <begin position="1"/>
        <end position="22"/>
    </location>
</feature>
<proteinExistence type="predicted"/>
<evidence type="ECO:0000313" key="2">
    <source>
        <dbReference type="EMBL" id="CAD7635246.1"/>
    </source>
</evidence>
<evidence type="ECO:0000313" key="3">
    <source>
        <dbReference type="Proteomes" id="UP000759131"/>
    </source>
</evidence>
<dbReference type="AlphaFoldDB" id="A0A7R9L526"/>
<keyword evidence="1" id="KW-0732">Signal</keyword>
<protein>
    <recommendedName>
        <fullName evidence="4">DUF19 domain-containing protein</fullName>
    </recommendedName>
</protein>
<dbReference type="EMBL" id="OC870942">
    <property type="protein sequence ID" value="CAD7635246.1"/>
    <property type="molecule type" value="Genomic_DNA"/>
</dbReference>
<reference evidence="2" key="1">
    <citation type="submission" date="2020-11" db="EMBL/GenBank/DDBJ databases">
        <authorList>
            <person name="Tran Van P."/>
        </authorList>
    </citation>
    <scope>NUCLEOTIDE SEQUENCE</scope>
</reference>
<dbReference type="Proteomes" id="UP000759131">
    <property type="component" value="Unassembled WGS sequence"/>
</dbReference>
<sequence length="155" mass="18279">MLLKYSVIVAIFLCQQFPYNWAQFKRASREWKFDNCSLTNGDECAQRLYLFGYRNINAKTSVRNLPEMKEYCQETRQAEKCVKQWSQKCLKSFEKQCLNLLVSGATQSRKSLCTFKGQQTVNTQHDCMDQFKQDMNQILVVDESNLRLKLRCGCW</sequence>
<keyword evidence="3" id="KW-1185">Reference proteome</keyword>
<name>A0A7R9L526_9ACAR</name>
<accession>A0A7R9L526</accession>
<evidence type="ECO:0008006" key="4">
    <source>
        <dbReference type="Google" id="ProtNLM"/>
    </source>
</evidence>
<feature type="non-terminal residue" evidence="2">
    <location>
        <position position="1"/>
    </location>
</feature>
<evidence type="ECO:0000256" key="1">
    <source>
        <dbReference type="SAM" id="SignalP"/>
    </source>
</evidence>
<organism evidence="2">
    <name type="scientific">Medioppia subpectinata</name>
    <dbReference type="NCBI Taxonomy" id="1979941"/>
    <lineage>
        <taxon>Eukaryota</taxon>
        <taxon>Metazoa</taxon>
        <taxon>Ecdysozoa</taxon>
        <taxon>Arthropoda</taxon>
        <taxon>Chelicerata</taxon>
        <taxon>Arachnida</taxon>
        <taxon>Acari</taxon>
        <taxon>Acariformes</taxon>
        <taxon>Sarcoptiformes</taxon>
        <taxon>Oribatida</taxon>
        <taxon>Brachypylina</taxon>
        <taxon>Oppioidea</taxon>
        <taxon>Oppiidae</taxon>
        <taxon>Medioppia</taxon>
    </lineage>
</organism>
<feature type="chain" id="PRO_5036211106" description="DUF19 domain-containing protein" evidence="1">
    <location>
        <begin position="23"/>
        <end position="155"/>
    </location>
</feature>
<gene>
    <name evidence="2" type="ORF">OSB1V03_LOCUS15637</name>
</gene>
<dbReference type="OrthoDB" id="10051804at2759"/>
<dbReference type="EMBL" id="CAJPIZ010016367">
    <property type="protein sequence ID" value="CAG2115676.1"/>
    <property type="molecule type" value="Genomic_DNA"/>
</dbReference>